<dbReference type="InterPro" id="IPR007529">
    <property type="entry name" value="Znf_HIT"/>
</dbReference>
<dbReference type="PROSITE" id="PS51083">
    <property type="entry name" value="ZF_HIT"/>
    <property type="match status" value="1"/>
</dbReference>
<dbReference type="Gene3D" id="3.60.10.10">
    <property type="entry name" value="Endonuclease/exonuclease/phosphatase"/>
    <property type="match status" value="1"/>
</dbReference>
<dbReference type="PANTHER" id="PTHR46670:SF3">
    <property type="entry name" value="ENDONUCLEASE_EXONUCLEASE_PHOSPHATASE DOMAIN-CONTAINING PROTEIN"/>
    <property type="match status" value="1"/>
</dbReference>
<dbReference type="Proteomes" id="UP001152320">
    <property type="component" value="Chromosome 10"/>
</dbReference>
<dbReference type="AlphaFoldDB" id="A0A9Q1BZM5"/>
<feature type="region of interest" description="Disordered" evidence="2">
    <location>
        <begin position="690"/>
        <end position="713"/>
    </location>
</feature>
<dbReference type="SUPFAM" id="SSF56219">
    <property type="entry name" value="DNase I-like"/>
    <property type="match status" value="1"/>
</dbReference>
<proteinExistence type="predicted"/>
<feature type="domain" description="HIT-type" evidence="3">
    <location>
        <begin position="50"/>
        <end position="83"/>
    </location>
</feature>
<dbReference type="GO" id="GO:0003824">
    <property type="term" value="F:catalytic activity"/>
    <property type="evidence" value="ECO:0007669"/>
    <property type="project" value="InterPro"/>
</dbReference>
<dbReference type="SUPFAM" id="SSF144232">
    <property type="entry name" value="HIT/MYND zinc finger-like"/>
    <property type="match status" value="1"/>
</dbReference>
<reference evidence="4" key="1">
    <citation type="submission" date="2021-10" db="EMBL/GenBank/DDBJ databases">
        <title>Tropical sea cucumber genome reveals ecological adaptation and Cuvierian tubules defense mechanism.</title>
        <authorList>
            <person name="Chen T."/>
        </authorList>
    </citation>
    <scope>NUCLEOTIDE SEQUENCE</scope>
    <source>
        <strain evidence="4">Nanhai2018</strain>
        <tissue evidence="4">Muscle</tissue>
    </source>
</reference>
<gene>
    <name evidence="4" type="ORF">HOLleu_22749</name>
</gene>
<dbReference type="Pfam" id="PF04438">
    <property type="entry name" value="zf-HIT"/>
    <property type="match status" value="1"/>
</dbReference>
<dbReference type="EMBL" id="JAIZAY010000010">
    <property type="protein sequence ID" value="KAJ8035499.1"/>
    <property type="molecule type" value="Genomic_DNA"/>
</dbReference>
<evidence type="ECO:0000313" key="5">
    <source>
        <dbReference type="Proteomes" id="UP001152320"/>
    </source>
</evidence>
<keyword evidence="1" id="KW-0479">Metal-binding</keyword>
<organism evidence="4 5">
    <name type="scientific">Holothuria leucospilota</name>
    <name type="common">Black long sea cucumber</name>
    <name type="synonym">Mertensiothuria leucospilota</name>
    <dbReference type="NCBI Taxonomy" id="206669"/>
    <lineage>
        <taxon>Eukaryota</taxon>
        <taxon>Metazoa</taxon>
        <taxon>Echinodermata</taxon>
        <taxon>Eleutherozoa</taxon>
        <taxon>Echinozoa</taxon>
        <taxon>Holothuroidea</taxon>
        <taxon>Aspidochirotacea</taxon>
        <taxon>Aspidochirotida</taxon>
        <taxon>Holothuriidae</taxon>
        <taxon>Holothuria</taxon>
    </lineage>
</organism>
<feature type="compositionally biased region" description="Basic and acidic residues" evidence="2">
    <location>
        <begin position="690"/>
        <end position="700"/>
    </location>
</feature>
<evidence type="ECO:0000256" key="1">
    <source>
        <dbReference type="PROSITE-ProRule" id="PRU00453"/>
    </source>
</evidence>
<keyword evidence="5" id="KW-1185">Reference proteome</keyword>
<keyword evidence="1" id="KW-0862">Zinc</keyword>
<evidence type="ECO:0000256" key="2">
    <source>
        <dbReference type="SAM" id="MobiDB-lite"/>
    </source>
</evidence>
<evidence type="ECO:0000259" key="3">
    <source>
        <dbReference type="PROSITE" id="PS51083"/>
    </source>
</evidence>
<comment type="caution">
    <text evidence="4">The sequence shown here is derived from an EMBL/GenBank/DDBJ whole genome shotgun (WGS) entry which is preliminary data.</text>
</comment>
<dbReference type="CDD" id="cd23024">
    <property type="entry name" value="zf-HIT_ZNHIT2-3"/>
    <property type="match status" value="1"/>
</dbReference>
<dbReference type="OrthoDB" id="416454at2759"/>
<keyword evidence="1" id="KW-0863">Zinc-finger</keyword>
<evidence type="ECO:0000313" key="4">
    <source>
        <dbReference type="EMBL" id="KAJ8035499.1"/>
    </source>
</evidence>
<dbReference type="InterPro" id="IPR036691">
    <property type="entry name" value="Endo/exonu/phosph_ase_sf"/>
</dbReference>
<dbReference type="GO" id="GO:0008270">
    <property type="term" value="F:zinc ion binding"/>
    <property type="evidence" value="ECO:0007669"/>
    <property type="project" value="UniProtKB-UniRule"/>
</dbReference>
<dbReference type="Gene3D" id="3.30.60.190">
    <property type="match status" value="1"/>
</dbReference>
<sequence>MSLRTDDCLAVVVYRMATGRTPNENSLKLPLRTTTEDIHLNPSSCESGICQLCLKQSSRYTCPRCNTPYCSAACYKDPKHSDCSENFYKENFLEALKDADVSHEDKRNMMEMLQRLEENLVGDSDDEDEDDERRQSFAERLEGLDLGFCFRDHCRGNWTGGGTGLLFKDVFTLVDSNSEEKTSFEFSDWHLSYRNFRLRVIVVYRPPYSASHPVSFTTFLSEFSDLLENVVPGPHNLIILGDFNIHVDDQCDPSTLRFTDLLDSFDLENKVSSPTHTSGHTLDLVITRSNSRIDVTSVLADHFLSDHCFIHTSLICTSVEFDRKTMVYRNINRIDMDEFKKDLSQSALCDDNLNDLHSIISTYDYSLKTLLGKHAPVKSKTVTIKPSRPWFTSSLNSFKRVCGQLEKKWLCSRTQGDLNAFKKARNDFIAACDNAKRGYFSRQVQDCKGDQKKLFLLINKLTFRSTSNQLPPSIDNKSLADGFGEFFQKKVNRIASDVSIMCTNEAFQPIADQFSCADVTEFSNFATLFQADVLKLINKSASKHCILDPVPTKIVKECIEILLPVITNIINLCMEHGAAGFLCPIFIFEVAVIVSIQLLQISEALSKNRNFRTLQEAVQSVLERVTKVLKEASSNRIICLQDTTHILLGRSPSTPLEYIMGALSDCWRLMSSAKKSLAKESALEEQTVQDKVKSSLDKRKPGTTSSKLIEEIS</sequence>
<name>A0A9Q1BZM5_HOLLE</name>
<dbReference type="InterPro" id="IPR005135">
    <property type="entry name" value="Endo/exonuclease/phosphatase"/>
</dbReference>
<dbReference type="PANTHER" id="PTHR46670">
    <property type="entry name" value="ENDO/EXONUCLEASE/PHOSPHATASE DOMAIN-CONTAINING PROTEIN"/>
    <property type="match status" value="1"/>
</dbReference>
<accession>A0A9Q1BZM5</accession>
<protein>
    <submittedName>
        <fullName evidence="4">Zinc finger HIT domain-containing protein 2</fullName>
    </submittedName>
</protein>
<dbReference type="Pfam" id="PF14529">
    <property type="entry name" value="Exo_endo_phos_2"/>
    <property type="match status" value="1"/>
</dbReference>